<dbReference type="RefSeq" id="WP_173413005.1">
    <property type="nucleotide sequence ID" value="NZ_CP054139.1"/>
</dbReference>
<gene>
    <name evidence="2" type="ORF">HQ865_00520</name>
</gene>
<dbReference type="GO" id="GO:0043856">
    <property type="term" value="F:anti-sigma factor antagonist activity"/>
    <property type="evidence" value="ECO:0007669"/>
    <property type="project" value="TreeGrafter"/>
</dbReference>
<evidence type="ECO:0000313" key="2">
    <source>
        <dbReference type="EMBL" id="QKJ28303.1"/>
    </source>
</evidence>
<dbReference type="Gene3D" id="3.30.750.24">
    <property type="entry name" value="STAS domain"/>
    <property type="match status" value="1"/>
</dbReference>
<name>A0A7D4PRP2_9SPHI</name>
<dbReference type="EMBL" id="CP054139">
    <property type="protein sequence ID" value="QKJ28303.1"/>
    <property type="molecule type" value="Genomic_DNA"/>
</dbReference>
<dbReference type="PROSITE" id="PS50801">
    <property type="entry name" value="STAS"/>
    <property type="match status" value="1"/>
</dbReference>
<dbReference type="KEGG" id="mmab:HQ865_00520"/>
<feature type="domain" description="STAS" evidence="1">
    <location>
        <begin position="20"/>
        <end position="111"/>
    </location>
</feature>
<protein>
    <submittedName>
        <fullName evidence="2">STAS domain-containing protein</fullName>
    </submittedName>
</protein>
<organism evidence="2 3">
    <name type="scientific">Mucilaginibacter mali</name>
    <dbReference type="NCBI Taxonomy" id="2740462"/>
    <lineage>
        <taxon>Bacteria</taxon>
        <taxon>Pseudomonadati</taxon>
        <taxon>Bacteroidota</taxon>
        <taxon>Sphingobacteriia</taxon>
        <taxon>Sphingobacteriales</taxon>
        <taxon>Sphingobacteriaceae</taxon>
        <taxon>Mucilaginibacter</taxon>
    </lineage>
</organism>
<keyword evidence="3" id="KW-1185">Reference proteome</keyword>
<evidence type="ECO:0000259" key="1">
    <source>
        <dbReference type="PROSITE" id="PS50801"/>
    </source>
</evidence>
<dbReference type="CDD" id="cd07043">
    <property type="entry name" value="STAS_anti-anti-sigma_factors"/>
    <property type="match status" value="1"/>
</dbReference>
<dbReference type="SUPFAM" id="SSF52091">
    <property type="entry name" value="SpoIIaa-like"/>
    <property type="match status" value="1"/>
</dbReference>
<reference evidence="2 3" key="1">
    <citation type="submission" date="2020-05" db="EMBL/GenBank/DDBJ databases">
        <title>Mucilaginibacter mali sp. nov.</title>
        <authorList>
            <person name="Kim H.S."/>
            <person name="Lee K.C."/>
            <person name="Suh M.K."/>
            <person name="Kim J.-S."/>
            <person name="Han K.-I."/>
            <person name="Eom M.K."/>
            <person name="Shin Y.K."/>
            <person name="Lee J.-S."/>
        </authorList>
    </citation>
    <scope>NUCLEOTIDE SEQUENCE [LARGE SCALE GENOMIC DNA]</scope>
    <source>
        <strain evidence="2 3">G2-14</strain>
    </source>
</reference>
<dbReference type="Pfam" id="PF01740">
    <property type="entry name" value="STAS"/>
    <property type="match status" value="1"/>
</dbReference>
<accession>A0A7D4PRP2</accession>
<evidence type="ECO:0000313" key="3">
    <source>
        <dbReference type="Proteomes" id="UP000505355"/>
    </source>
</evidence>
<proteinExistence type="predicted"/>
<dbReference type="InterPro" id="IPR002645">
    <property type="entry name" value="STAS_dom"/>
</dbReference>
<dbReference type="Proteomes" id="UP000505355">
    <property type="component" value="Chromosome"/>
</dbReference>
<dbReference type="PANTHER" id="PTHR33495">
    <property type="entry name" value="ANTI-SIGMA FACTOR ANTAGONIST TM_1081-RELATED-RELATED"/>
    <property type="match status" value="1"/>
</dbReference>
<dbReference type="PANTHER" id="PTHR33495:SF2">
    <property type="entry name" value="ANTI-SIGMA FACTOR ANTAGONIST TM_1081-RELATED"/>
    <property type="match status" value="1"/>
</dbReference>
<sequence length="112" mass="12378">MILNTRDENGITIAQILIQEANLTQADALKAEMVAIIDKHPKKILTDFSQVQYVDSSFLGAMVSSLKYAVANKADIAVVNLPKDIHDLFALIRLDKVFKIYTSVEEALADSN</sequence>
<dbReference type="AlphaFoldDB" id="A0A7D4PRP2"/>
<dbReference type="InterPro" id="IPR036513">
    <property type="entry name" value="STAS_dom_sf"/>
</dbReference>